<dbReference type="InterPro" id="IPR017853">
    <property type="entry name" value="GH"/>
</dbReference>
<comment type="catalytic activity">
    <reaction evidence="1">
        <text>Hydrolysis of terminal, non-reducing (1-&gt;4)-linked alpha-D-glucose residues with release of alpha-D-glucose.</text>
        <dbReference type="EC" id="3.2.1.20"/>
    </reaction>
</comment>
<dbReference type="GO" id="GO:0004497">
    <property type="term" value="F:monooxygenase activity"/>
    <property type="evidence" value="ECO:0007669"/>
    <property type="project" value="InterPro"/>
</dbReference>
<keyword evidence="7 10" id="KW-0408">Iron</keyword>
<dbReference type="Proteomes" id="UP001201980">
    <property type="component" value="Unassembled WGS sequence"/>
</dbReference>
<organism evidence="15 16">
    <name type="scientific">Zalerion maritima</name>
    <dbReference type="NCBI Taxonomy" id="339359"/>
    <lineage>
        <taxon>Eukaryota</taxon>
        <taxon>Fungi</taxon>
        <taxon>Dikarya</taxon>
        <taxon>Ascomycota</taxon>
        <taxon>Pezizomycotina</taxon>
        <taxon>Sordariomycetes</taxon>
        <taxon>Lulworthiomycetidae</taxon>
        <taxon>Lulworthiales</taxon>
        <taxon>Lulworthiaceae</taxon>
        <taxon>Zalerion</taxon>
    </lineage>
</organism>
<dbReference type="PRINTS" id="PR00463">
    <property type="entry name" value="EP450I"/>
</dbReference>
<keyword evidence="12" id="KW-1133">Transmembrane helix</keyword>
<evidence type="ECO:0000256" key="10">
    <source>
        <dbReference type="PIRSR" id="PIRSR602401-1"/>
    </source>
</evidence>
<keyword evidence="5" id="KW-0732">Signal</keyword>
<dbReference type="CDD" id="cd06602">
    <property type="entry name" value="GH31_MGAM_SI_GAA"/>
    <property type="match status" value="1"/>
</dbReference>
<dbReference type="PROSITE" id="PS00707">
    <property type="entry name" value="GLYCOSYL_HYDROL_F31_2"/>
    <property type="match status" value="1"/>
</dbReference>
<dbReference type="InterPro" id="IPR011013">
    <property type="entry name" value="Gal_mutarotase_sf_dom"/>
</dbReference>
<dbReference type="InterPro" id="IPR036396">
    <property type="entry name" value="Cyt_P450_sf"/>
</dbReference>
<dbReference type="SUPFAM" id="SSF51011">
    <property type="entry name" value="Glycosyl hydrolase domain"/>
    <property type="match status" value="1"/>
</dbReference>
<gene>
    <name evidence="15" type="ORF">MKZ38_000026</name>
</gene>
<dbReference type="InterPro" id="IPR017972">
    <property type="entry name" value="Cyt_P450_CS"/>
</dbReference>
<feature type="region of interest" description="Disordered" evidence="11">
    <location>
        <begin position="628"/>
        <end position="678"/>
    </location>
</feature>
<dbReference type="EMBL" id="JAKWBI020000100">
    <property type="protein sequence ID" value="KAJ2902832.1"/>
    <property type="molecule type" value="Genomic_DNA"/>
</dbReference>
<protein>
    <recommendedName>
        <fullName evidence="3">alpha-glucosidase</fullName>
        <ecNumber evidence="3">3.2.1.20</ecNumber>
    </recommendedName>
</protein>
<dbReference type="InterPro" id="IPR030459">
    <property type="entry name" value="Glyco_hydro_31_CS"/>
</dbReference>
<evidence type="ECO:0000256" key="11">
    <source>
        <dbReference type="SAM" id="MobiDB-lite"/>
    </source>
</evidence>
<evidence type="ECO:0000259" key="14">
    <source>
        <dbReference type="Pfam" id="PF21365"/>
    </source>
</evidence>
<evidence type="ECO:0000313" key="15">
    <source>
        <dbReference type="EMBL" id="KAJ2902832.1"/>
    </source>
</evidence>
<dbReference type="InterPro" id="IPR048395">
    <property type="entry name" value="Glyco_hydro_31_C"/>
</dbReference>
<dbReference type="PANTHER" id="PTHR22762:SF133">
    <property type="entry name" value="P-TYPE DOMAIN-CONTAINING PROTEIN"/>
    <property type="match status" value="1"/>
</dbReference>
<keyword evidence="10" id="KW-0349">Heme</keyword>
<dbReference type="SUPFAM" id="SSF74650">
    <property type="entry name" value="Galactose mutarotase-like"/>
    <property type="match status" value="1"/>
</dbReference>
<feature type="domain" description="Glycoside hydrolase family 31 TIM barrel" evidence="13">
    <location>
        <begin position="1056"/>
        <end position="1499"/>
    </location>
</feature>
<evidence type="ECO:0000259" key="13">
    <source>
        <dbReference type="Pfam" id="PF01055"/>
    </source>
</evidence>
<evidence type="ECO:0000256" key="8">
    <source>
        <dbReference type="ARBA" id="ARBA00023180"/>
    </source>
</evidence>
<evidence type="ECO:0000313" key="16">
    <source>
        <dbReference type="Proteomes" id="UP001201980"/>
    </source>
</evidence>
<evidence type="ECO:0000256" key="2">
    <source>
        <dbReference type="ARBA" id="ARBA00007806"/>
    </source>
</evidence>
<dbReference type="Pfam" id="PF21365">
    <property type="entry name" value="Glyco_hydro_31_3rd"/>
    <property type="match status" value="1"/>
</dbReference>
<keyword evidence="12" id="KW-0812">Transmembrane</keyword>
<dbReference type="Gene3D" id="2.60.40.1180">
    <property type="entry name" value="Golgi alpha-mannosidase II"/>
    <property type="match status" value="2"/>
</dbReference>
<feature type="region of interest" description="Disordered" evidence="11">
    <location>
        <begin position="1289"/>
        <end position="1321"/>
    </location>
</feature>
<dbReference type="CDD" id="cd14752">
    <property type="entry name" value="GH31_N"/>
    <property type="match status" value="1"/>
</dbReference>
<evidence type="ECO:0000256" key="9">
    <source>
        <dbReference type="ARBA" id="ARBA00023295"/>
    </source>
</evidence>
<evidence type="ECO:0000256" key="12">
    <source>
        <dbReference type="SAM" id="Phobius"/>
    </source>
</evidence>
<comment type="caution">
    <text evidence="15">The sequence shown here is derived from an EMBL/GenBank/DDBJ whole genome shotgun (WGS) entry which is preliminary data.</text>
</comment>
<dbReference type="PANTHER" id="PTHR22762">
    <property type="entry name" value="ALPHA-GLUCOSIDASE"/>
    <property type="match status" value="1"/>
</dbReference>
<evidence type="ECO:0000256" key="4">
    <source>
        <dbReference type="ARBA" id="ARBA00022723"/>
    </source>
</evidence>
<dbReference type="GO" id="GO:0020037">
    <property type="term" value="F:heme binding"/>
    <property type="evidence" value="ECO:0007669"/>
    <property type="project" value="InterPro"/>
</dbReference>
<keyword evidence="8" id="KW-0325">Glycoprotein</keyword>
<keyword evidence="6 15" id="KW-0378">Hydrolase</keyword>
<dbReference type="GO" id="GO:0005975">
    <property type="term" value="P:carbohydrate metabolic process"/>
    <property type="evidence" value="ECO:0007669"/>
    <property type="project" value="InterPro"/>
</dbReference>
<accession>A0AAD5RTM1</accession>
<dbReference type="InterPro" id="IPR001128">
    <property type="entry name" value="Cyt_P450"/>
</dbReference>
<dbReference type="PROSITE" id="PS00086">
    <property type="entry name" value="CYTOCHROME_P450"/>
    <property type="match status" value="1"/>
</dbReference>
<dbReference type="EC" id="3.2.1.20" evidence="3"/>
<dbReference type="GO" id="GO:0005506">
    <property type="term" value="F:iron ion binding"/>
    <property type="evidence" value="ECO:0007669"/>
    <property type="project" value="InterPro"/>
</dbReference>
<evidence type="ECO:0000256" key="5">
    <source>
        <dbReference type="ARBA" id="ARBA00022729"/>
    </source>
</evidence>
<proteinExistence type="inferred from homology"/>
<keyword evidence="9" id="KW-0326">Glycosidase</keyword>
<reference evidence="15" key="1">
    <citation type="submission" date="2022-07" db="EMBL/GenBank/DDBJ databases">
        <title>Draft genome sequence of Zalerion maritima ATCC 34329, a (micro)plastics degrading marine fungus.</title>
        <authorList>
            <person name="Paco A."/>
            <person name="Goncalves M.F.M."/>
            <person name="Rocha-Santos T.A.P."/>
            <person name="Alves A."/>
        </authorList>
    </citation>
    <scope>NUCLEOTIDE SEQUENCE</scope>
    <source>
        <strain evidence="15">ATCC 34329</strain>
    </source>
</reference>
<keyword evidence="4 10" id="KW-0479">Metal-binding</keyword>
<evidence type="ECO:0000256" key="3">
    <source>
        <dbReference type="ARBA" id="ARBA00012741"/>
    </source>
</evidence>
<sequence length="1736" mass="193894">MAIVEALQHAAVDIDQATFVLASASLFLLYGTVLITYRRFFHPISHIPGPWLATTRLYKYYYDGMLGGRFYHEMERLHKIYGPVLRIGPNEVHLCDPDNYDKIYSLTSKFTKDPQFYNIFGNPQSHFSNPNPAASRKQRAILSPFFSKRSASKQEALIQSKALKLCDLIDNETSRGCPVWISQAFRALSLDIVSEYSFGKDNGYNFLDDPSLGRWWSEMIQGLNHMMPFTQLFPALMGPMQAIPDWLSVRINPVLRDMVECRIAGRKMVDVIWKEMKSGSQSQNETIFHRLISAGENGELKGVEVTQQYLADEAFTILGAAGDTVGNALSIGLYHVIRNPEVYAELSKELRDRFSDEKDVSLPELEKLPYLTSVIKEALRTGYGVIKPLPRVTPPEGETFNGYYIPEGTTVGMSAWFLHRHPTAFPNPDEFDPDRWMVEQSEVHRLDRYMVPFSRGSRSCLAQNLALAELYVTFGRLFHRFDDMTTEARSEDMQYESYFSVFHPPKAKKLVGGFGRTEPSRGLPKLGLIPPARRDGACFATLRTSFQIQLHENDDSMLYAYQSHGDKSMASRNVEVDWWYGSMRTYTGEEYSRSLAVQMLRGSTTIGRSIGIIYPTFCLAPPIPNQTLHPHHQMAGSKPLEGKPTQTFPPPPDSDVTNKLGLGKGLGSRTGDGGSGDKTARLSSSRALFLTLFSLIALFVALFVSPRAGDSLSDIAAVMKQCILAGVPFLASALAAPTTSEEPSSTASETLTSAAPEQFQIPEDADKGQPVIPNVDDELAVDAQDVCPGYKAENVKGTDAGLKADLVLAGKECNVYGNDVKKLSLVVEYQAEDMIHVEIRPAEIKPEEEMWYILPEEIVPRPEADPEFKLHMKEGHAANTDMLFSWSNDPSFNFNITRKSNNDVLFETKGWHLVFENQFVELGTKMPENYNINGLPEVIHPFKISNNHTRTLYAADSANPIDQNSYGVHPFYLDTRYFRKTDDGEEYVANATKTDDDYVSKAHGVFYRNSHGHEIITKPENITWRTIGGEIDLYFLAGPTQPEVTRTYAEKIVGFPAMHPYWSLGFHQCRWGYEGWDDLRGVVSDFKKFGIPLETIWADIDYMKRYRNFNNDPENWSYDEARVFLSDLHNGHQHFIPIVDSAIYIPNPNNPEDAYDTYDRGIESDAFLMNPDGSLYIGAVWPGYTVFPDWVGGSLNGTKVFEWWAEELKLWYEQVNYDGIWIDMNEVSSFCVGSCGTGNLTLNPVHPPFTLPGEPGNEINDYPEDFGDSNSTEATALWASMSSAYEATHVEEPASTSDTSAEATSTGDGDGMLRTEATPGARNVNWPPYALKHVQADLASHAVSPNATSHGGFVQYDFHSLFGYQILNATYHALEAVFPNKRPFIIGRSTFAGAGKWAGHWGGDNFSLWTSMALSIPQMLTFQLGAVPMFGADACGFIGNTHAFLCARWMQLAAFTPFYRNHNIRGAIGQEPYRWDVTANATRNAMHVRYQILPYMYTLMHKAHAHGETVVRALAWEFPDEPWLAGADRQFMLGPNILVTPVLEPGYRNVSGVLPGVRGGDDDIGTIWYDWYSHAALEGVERGQNVTFDAPVSHIPVHLRGGRITPIQEPGMTVKECREGDWGLLVALDKRGSSVGVLYLDDGESIAPEAKTVVNFVAEEGTLVSVPAGNYVSALPLASVTIMGVHRHDVGGVRFNDDRLPKDSWSFDKAGKILEVKLRDATADAGAWSGKWTLSW</sequence>
<dbReference type="InterPro" id="IPR002401">
    <property type="entry name" value="Cyt_P450_E_grp-I"/>
</dbReference>
<name>A0AAD5RTM1_9PEZI</name>
<dbReference type="GO" id="GO:0016705">
    <property type="term" value="F:oxidoreductase activity, acting on paired donors, with incorporation or reduction of molecular oxygen"/>
    <property type="evidence" value="ECO:0007669"/>
    <property type="project" value="InterPro"/>
</dbReference>
<dbReference type="GO" id="GO:0004558">
    <property type="term" value="F:alpha-1,4-glucosidase activity"/>
    <property type="evidence" value="ECO:0007669"/>
    <property type="project" value="UniProtKB-EC"/>
</dbReference>
<dbReference type="Gene3D" id="3.20.20.80">
    <property type="entry name" value="Glycosidases"/>
    <property type="match status" value="2"/>
</dbReference>
<dbReference type="SUPFAM" id="SSF48264">
    <property type="entry name" value="Cytochrome P450"/>
    <property type="match status" value="1"/>
</dbReference>
<comment type="similarity">
    <text evidence="2">Belongs to the glycosyl hydrolase 31 family.</text>
</comment>
<evidence type="ECO:0000256" key="6">
    <source>
        <dbReference type="ARBA" id="ARBA00022801"/>
    </source>
</evidence>
<feature type="compositionally biased region" description="Low complexity" evidence="11">
    <location>
        <begin position="1293"/>
        <end position="1306"/>
    </location>
</feature>
<dbReference type="Gene3D" id="2.60.40.1760">
    <property type="entry name" value="glycosyl hydrolase (family 31)"/>
    <property type="match status" value="1"/>
</dbReference>
<feature type="domain" description="Glycosyl hydrolase family 31 C-terminal" evidence="14">
    <location>
        <begin position="1507"/>
        <end position="1604"/>
    </location>
</feature>
<keyword evidence="16" id="KW-1185">Reference proteome</keyword>
<dbReference type="GO" id="GO:0030246">
    <property type="term" value="F:carbohydrate binding"/>
    <property type="evidence" value="ECO:0007669"/>
    <property type="project" value="InterPro"/>
</dbReference>
<dbReference type="PROSITE" id="PS00129">
    <property type="entry name" value="GLYCOSYL_HYDROL_F31_1"/>
    <property type="match status" value="1"/>
</dbReference>
<keyword evidence="12" id="KW-0472">Membrane</keyword>
<dbReference type="InterPro" id="IPR013780">
    <property type="entry name" value="Glyco_hydro_b"/>
</dbReference>
<dbReference type="InterPro" id="IPR030458">
    <property type="entry name" value="Glyco_hydro_31_AS"/>
</dbReference>
<comment type="cofactor">
    <cofactor evidence="10">
        <name>heme</name>
        <dbReference type="ChEBI" id="CHEBI:30413"/>
    </cofactor>
</comment>
<dbReference type="InterPro" id="IPR000322">
    <property type="entry name" value="Glyco_hydro_31_TIM"/>
</dbReference>
<feature type="compositionally biased region" description="Gly residues" evidence="11">
    <location>
        <begin position="662"/>
        <end position="676"/>
    </location>
</feature>
<dbReference type="Pfam" id="PF00067">
    <property type="entry name" value="p450"/>
    <property type="match status" value="1"/>
</dbReference>
<dbReference type="CDD" id="cd11062">
    <property type="entry name" value="CYP58-like"/>
    <property type="match status" value="1"/>
</dbReference>
<feature type="transmembrane region" description="Helical" evidence="12">
    <location>
        <begin position="17"/>
        <end position="37"/>
    </location>
</feature>
<dbReference type="Gene3D" id="1.10.630.10">
    <property type="entry name" value="Cytochrome P450"/>
    <property type="match status" value="1"/>
</dbReference>
<evidence type="ECO:0000256" key="1">
    <source>
        <dbReference type="ARBA" id="ARBA00001657"/>
    </source>
</evidence>
<dbReference type="SUPFAM" id="SSF51445">
    <property type="entry name" value="(Trans)glycosidases"/>
    <property type="match status" value="1"/>
</dbReference>
<feature type="binding site" description="axial binding residue" evidence="10">
    <location>
        <position position="460"/>
    </location>
    <ligand>
        <name>heme</name>
        <dbReference type="ChEBI" id="CHEBI:30413"/>
    </ligand>
    <ligandPart>
        <name>Fe</name>
        <dbReference type="ChEBI" id="CHEBI:18248"/>
    </ligandPart>
</feature>
<dbReference type="Pfam" id="PF01055">
    <property type="entry name" value="Glyco_hydro_31_2nd"/>
    <property type="match status" value="1"/>
</dbReference>
<evidence type="ECO:0000256" key="7">
    <source>
        <dbReference type="ARBA" id="ARBA00023004"/>
    </source>
</evidence>